<evidence type="ECO:0008006" key="3">
    <source>
        <dbReference type="Google" id="ProtNLM"/>
    </source>
</evidence>
<keyword evidence="2" id="KW-1185">Reference proteome</keyword>
<proteinExistence type="predicted"/>
<dbReference type="Proteomes" id="UP001589894">
    <property type="component" value="Unassembled WGS sequence"/>
</dbReference>
<organism evidence="1 2">
    <name type="scientific">Plantactinospora siamensis</name>
    <dbReference type="NCBI Taxonomy" id="555372"/>
    <lineage>
        <taxon>Bacteria</taxon>
        <taxon>Bacillati</taxon>
        <taxon>Actinomycetota</taxon>
        <taxon>Actinomycetes</taxon>
        <taxon>Micromonosporales</taxon>
        <taxon>Micromonosporaceae</taxon>
        <taxon>Plantactinospora</taxon>
    </lineage>
</organism>
<gene>
    <name evidence="1" type="ORF">ACFFHU_18740</name>
</gene>
<name>A0ABV6P0E6_9ACTN</name>
<accession>A0ABV6P0E6</accession>
<evidence type="ECO:0000313" key="1">
    <source>
        <dbReference type="EMBL" id="MFC0566164.1"/>
    </source>
</evidence>
<dbReference type="RefSeq" id="WP_377340633.1">
    <property type="nucleotide sequence ID" value="NZ_JBHLUE010000016.1"/>
</dbReference>
<dbReference type="EMBL" id="JBHLUE010000016">
    <property type="protein sequence ID" value="MFC0566164.1"/>
    <property type="molecule type" value="Genomic_DNA"/>
</dbReference>
<sequence>MDRRVALVAGWLCAAAVATGGGLAAVRLIAAGIGSGPAARITSGEEVARDLATGGAASAWPSAGATATPGSGPTTATTAAGRVFSSPGGTVIARCDGGRVVVLTTSPAQGFGTRQDAEKADDHVRVEFTGPERIEMDLRCGPDGPAASWRRHG</sequence>
<protein>
    <recommendedName>
        <fullName evidence="3">Septum formation initiator</fullName>
    </recommendedName>
</protein>
<evidence type="ECO:0000313" key="2">
    <source>
        <dbReference type="Proteomes" id="UP001589894"/>
    </source>
</evidence>
<comment type="caution">
    <text evidence="1">The sequence shown here is derived from an EMBL/GenBank/DDBJ whole genome shotgun (WGS) entry which is preliminary data.</text>
</comment>
<reference evidence="1 2" key="1">
    <citation type="submission" date="2024-09" db="EMBL/GenBank/DDBJ databases">
        <authorList>
            <person name="Sun Q."/>
            <person name="Mori K."/>
        </authorList>
    </citation>
    <scope>NUCLEOTIDE SEQUENCE [LARGE SCALE GENOMIC DNA]</scope>
    <source>
        <strain evidence="1 2">TBRC 2205</strain>
    </source>
</reference>